<evidence type="ECO:0000313" key="2">
    <source>
        <dbReference type="Proteomes" id="UP001054945"/>
    </source>
</evidence>
<dbReference type="Proteomes" id="UP001054945">
    <property type="component" value="Unassembled WGS sequence"/>
</dbReference>
<dbReference type="AlphaFoldDB" id="A0AAV4SUZ9"/>
<accession>A0AAV4SUZ9</accession>
<organism evidence="1 2">
    <name type="scientific">Caerostris extrusa</name>
    <name type="common">Bark spider</name>
    <name type="synonym">Caerostris bankana</name>
    <dbReference type="NCBI Taxonomy" id="172846"/>
    <lineage>
        <taxon>Eukaryota</taxon>
        <taxon>Metazoa</taxon>
        <taxon>Ecdysozoa</taxon>
        <taxon>Arthropoda</taxon>
        <taxon>Chelicerata</taxon>
        <taxon>Arachnida</taxon>
        <taxon>Araneae</taxon>
        <taxon>Araneomorphae</taxon>
        <taxon>Entelegynae</taxon>
        <taxon>Araneoidea</taxon>
        <taxon>Araneidae</taxon>
        <taxon>Caerostris</taxon>
    </lineage>
</organism>
<reference evidence="1 2" key="1">
    <citation type="submission" date="2021-06" db="EMBL/GenBank/DDBJ databases">
        <title>Caerostris extrusa draft genome.</title>
        <authorList>
            <person name="Kono N."/>
            <person name="Arakawa K."/>
        </authorList>
    </citation>
    <scope>NUCLEOTIDE SEQUENCE [LARGE SCALE GENOMIC DNA]</scope>
</reference>
<evidence type="ECO:0000313" key="1">
    <source>
        <dbReference type="EMBL" id="GIY37864.1"/>
    </source>
</evidence>
<sequence>MDGANPSQHLEILTIFLEPMEGCSGIQISKSGDIWEFAVSNGPQPHPLLKELPPPIPLHTKSNGRTVKLMVRREENSFDLPLYRSTKSRRGVTVKKMSAAKRVR</sequence>
<comment type="caution">
    <text evidence="1">The sequence shown here is derived from an EMBL/GenBank/DDBJ whole genome shotgun (WGS) entry which is preliminary data.</text>
</comment>
<dbReference type="EMBL" id="BPLR01010229">
    <property type="protein sequence ID" value="GIY37864.1"/>
    <property type="molecule type" value="Genomic_DNA"/>
</dbReference>
<gene>
    <name evidence="1" type="ORF">CEXT_47851</name>
</gene>
<keyword evidence="2" id="KW-1185">Reference proteome</keyword>
<name>A0AAV4SUZ9_CAEEX</name>
<proteinExistence type="predicted"/>
<protein>
    <submittedName>
        <fullName evidence="1">Uncharacterized protein</fullName>
    </submittedName>
</protein>